<keyword evidence="4" id="KW-1185">Reference proteome</keyword>
<sequence length="122" mass="13875">MVDVDMEIKPAQQKLLAIRTLLKAMMRGDQRFVYEEAWLRNGQHTPFSLQTFLQPDQLDTNFNGALGRAEIQATEDSMLAKEESKSSESECCWSFEEVCKSCRVCMERSGLVIPIKGTPLEI</sequence>
<proteinExistence type="predicted"/>
<dbReference type="EMBL" id="JYDT01000001">
    <property type="protein sequence ID" value="KRY93801.1"/>
    <property type="molecule type" value="Genomic_DNA"/>
</dbReference>
<evidence type="ECO:0000313" key="4">
    <source>
        <dbReference type="Proteomes" id="UP000054995"/>
    </source>
</evidence>
<dbReference type="AlphaFoldDB" id="A0A0V0YJX2"/>
<protein>
    <submittedName>
        <fullName evidence="1">Uncharacterized protein</fullName>
    </submittedName>
</protein>
<organism evidence="1 3">
    <name type="scientific">Trichinella pseudospiralis</name>
    <name type="common">Parasitic roundworm</name>
    <dbReference type="NCBI Taxonomy" id="6337"/>
    <lineage>
        <taxon>Eukaryota</taxon>
        <taxon>Metazoa</taxon>
        <taxon>Ecdysozoa</taxon>
        <taxon>Nematoda</taxon>
        <taxon>Enoplea</taxon>
        <taxon>Dorylaimia</taxon>
        <taxon>Trichinellida</taxon>
        <taxon>Trichinellidae</taxon>
        <taxon>Trichinella</taxon>
    </lineage>
</organism>
<evidence type="ECO:0000313" key="1">
    <source>
        <dbReference type="EMBL" id="KRY00397.1"/>
    </source>
</evidence>
<gene>
    <name evidence="2" type="ORF">T4D_12874</name>
    <name evidence="1" type="ORF">T4E_4017</name>
</gene>
<name>A0A0V0YJX2_TRIPS</name>
<dbReference type="Proteomes" id="UP000054995">
    <property type="component" value="Unassembled WGS sequence"/>
</dbReference>
<reference evidence="3 4" key="1">
    <citation type="submission" date="2015-01" db="EMBL/GenBank/DDBJ databases">
        <title>Evolution of Trichinella species and genotypes.</title>
        <authorList>
            <person name="Korhonen P.K."/>
            <person name="Edoardo P."/>
            <person name="Giuseppe L.R."/>
            <person name="Gasser R.B."/>
        </authorList>
    </citation>
    <scope>NUCLEOTIDE SEQUENCE [LARGE SCALE GENOMIC DNA]</scope>
    <source>
        <strain evidence="1">ISS141</strain>
        <strain evidence="2">ISS470</strain>
    </source>
</reference>
<dbReference type="EMBL" id="JYDU01000008">
    <property type="protein sequence ID" value="KRY00397.1"/>
    <property type="molecule type" value="Genomic_DNA"/>
</dbReference>
<evidence type="ECO:0000313" key="3">
    <source>
        <dbReference type="Proteomes" id="UP000054815"/>
    </source>
</evidence>
<dbReference type="Proteomes" id="UP000054815">
    <property type="component" value="Unassembled WGS sequence"/>
</dbReference>
<comment type="caution">
    <text evidence="1">The sequence shown here is derived from an EMBL/GenBank/DDBJ whole genome shotgun (WGS) entry which is preliminary data.</text>
</comment>
<accession>A0A0V0YJX2</accession>
<evidence type="ECO:0000313" key="2">
    <source>
        <dbReference type="EMBL" id="KRY93801.1"/>
    </source>
</evidence>